<feature type="region of interest" description="Disordered" evidence="1">
    <location>
        <begin position="206"/>
        <end position="229"/>
    </location>
</feature>
<feature type="region of interest" description="Disordered" evidence="1">
    <location>
        <begin position="76"/>
        <end position="133"/>
    </location>
</feature>
<evidence type="ECO:0000313" key="2">
    <source>
        <dbReference type="EMBL" id="KAJ8426092.1"/>
    </source>
</evidence>
<dbReference type="Proteomes" id="UP001153076">
    <property type="component" value="Unassembled WGS sequence"/>
</dbReference>
<feature type="region of interest" description="Disordered" evidence="1">
    <location>
        <begin position="377"/>
        <end position="397"/>
    </location>
</feature>
<feature type="region of interest" description="Disordered" evidence="1">
    <location>
        <begin position="244"/>
        <end position="294"/>
    </location>
</feature>
<reference evidence="2" key="1">
    <citation type="submission" date="2022-04" db="EMBL/GenBank/DDBJ databases">
        <title>Carnegiea gigantea Genome sequencing and assembly v2.</title>
        <authorList>
            <person name="Copetti D."/>
            <person name="Sanderson M.J."/>
            <person name="Burquez A."/>
            <person name="Wojciechowski M.F."/>
        </authorList>
    </citation>
    <scope>NUCLEOTIDE SEQUENCE</scope>
    <source>
        <strain evidence="2">SGP5-SGP5p</strain>
        <tissue evidence="2">Aerial part</tissue>
    </source>
</reference>
<feature type="compositionally biased region" description="Basic residues" evidence="1">
    <location>
        <begin position="85"/>
        <end position="94"/>
    </location>
</feature>
<sequence length="633" mass="69214">MDTLKNFISSMTDAISHQVTEQANRAMKEANSARPLPHLDYIPTLRGEPSHRPKAGVRSIPVRPKQLALYGAAGSKCNPVAAPRRGQRPNRRLLPHPMQPIPGGTPGLKSKNRLPSLRERPPPMTAPPKPQNARKYCEFHEQSGHTTIECRKPKKALHELVDKGQIDRFLKRGSRFLRREQEPAQPQPRDKECLIEVVTIIGNGITRKNKQTTPQKNNEEKGGGYTLGCPLSSWPSSSEALTSVSRGLVASSPTPRPSPEGGVNPLPRGHGLHLSPTDARPHRGGKPQNSCPPETLELPSPRLCVNTLGAALLVTLLLRLGRPFRPCGRISLGLPLLAGFTGVQISLQLFSTPLVRSDKPLQSSAFHCSSHPSAKATSSSVTFGTSEAPGVAKSQDLTRSRMSENLAAKSALMKLVDGHWVIRGEPPAAWEATPTGRLVPEGRGCDPQMTGFSIIEGQTVRLPLPPLEKERMSRSRLDSPQSVAAYKPSAKFRDHEKGGTNKVINCIFLACWVTRRCLSSSHREVRSAPNIEVISIRTTNTLGKILKDQKGGCGEKEIVCKKLQLRLPITGLALPHLGALHRLNCLSHKLGDGPRLIVLPYVKLEVTGRLYLLSCGLPKWVPHRFTLVPVRNV</sequence>
<evidence type="ECO:0000256" key="1">
    <source>
        <dbReference type="SAM" id="MobiDB-lite"/>
    </source>
</evidence>
<organism evidence="2 3">
    <name type="scientific">Carnegiea gigantea</name>
    <dbReference type="NCBI Taxonomy" id="171969"/>
    <lineage>
        <taxon>Eukaryota</taxon>
        <taxon>Viridiplantae</taxon>
        <taxon>Streptophyta</taxon>
        <taxon>Embryophyta</taxon>
        <taxon>Tracheophyta</taxon>
        <taxon>Spermatophyta</taxon>
        <taxon>Magnoliopsida</taxon>
        <taxon>eudicotyledons</taxon>
        <taxon>Gunneridae</taxon>
        <taxon>Pentapetalae</taxon>
        <taxon>Caryophyllales</taxon>
        <taxon>Cactineae</taxon>
        <taxon>Cactaceae</taxon>
        <taxon>Cactoideae</taxon>
        <taxon>Echinocereeae</taxon>
        <taxon>Carnegiea</taxon>
    </lineage>
</organism>
<comment type="caution">
    <text evidence="2">The sequence shown here is derived from an EMBL/GenBank/DDBJ whole genome shotgun (WGS) entry which is preliminary data.</text>
</comment>
<keyword evidence="3" id="KW-1185">Reference proteome</keyword>
<name>A0A9Q1JHZ6_9CARY</name>
<accession>A0A9Q1JHZ6</accession>
<dbReference type="AlphaFoldDB" id="A0A9Q1JHZ6"/>
<gene>
    <name evidence="2" type="ORF">Cgig2_006573</name>
</gene>
<proteinExistence type="predicted"/>
<dbReference type="OrthoDB" id="1740536at2759"/>
<dbReference type="EMBL" id="JAKOGI010001350">
    <property type="protein sequence ID" value="KAJ8426092.1"/>
    <property type="molecule type" value="Genomic_DNA"/>
</dbReference>
<protein>
    <submittedName>
        <fullName evidence="2">Uncharacterized protein</fullName>
    </submittedName>
</protein>
<evidence type="ECO:0000313" key="3">
    <source>
        <dbReference type="Proteomes" id="UP001153076"/>
    </source>
</evidence>